<evidence type="ECO:0000256" key="13">
    <source>
        <dbReference type="PIRSR" id="PIRSR006621-1"/>
    </source>
</evidence>
<evidence type="ECO:0000256" key="2">
    <source>
        <dbReference type="ARBA" id="ARBA00002790"/>
    </source>
</evidence>
<keyword evidence="4 12" id="KW-0285">Flavoprotein</keyword>
<evidence type="ECO:0000256" key="5">
    <source>
        <dbReference type="ARBA" id="ARBA00022643"/>
    </source>
</evidence>
<feature type="active site" description="Proton donor" evidence="13">
    <location>
        <position position="60"/>
    </location>
</feature>
<evidence type="ECO:0000256" key="11">
    <source>
        <dbReference type="ARBA" id="ARBA00048802"/>
    </source>
</evidence>
<dbReference type="PROSITE" id="PS01136">
    <property type="entry name" value="UPF0034"/>
    <property type="match status" value="1"/>
</dbReference>
<dbReference type="SUPFAM" id="SSF51395">
    <property type="entry name" value="FMN-linked oxidoreductases"/>
    <property type="match status" value="1"/>
</dbReference>
<dbReference type="Pfam" id="PF01207">
    <property type="entry name" value="Dus"/>
    <property type="match status" value="1"/>
</dbReference>
<feature type="domain" description="DUS-like FMN-binding" evidence="15">
    <location>
        <begin position="1"/>
        <end position="274"/>
    </location>
</feature>
<evidence type="ECO:0000256" key="3">
    <source>
        <dbReference type="ARBA" id="ARBA00022555"/>
    </source>
</evidence>
<keyword evidence="9 12" id="KW-0560">Oxidoreductase</keyword>
<keyword evidence="14" id="KW-0547">Nucleotide-binding</keyword>
<dbReference type="CDD" id="cd02801">
    <property type="entry name" value="DUS_like_FMN"/>
    <property type="match status" value="1"/>
</dbReference>
<dbReference type="GO" id="GO:0050660">
    <property type="term" value="F:flavin adenine dinucleotide binding"/>
    <property type="evidence" value="ECO:0007669"/>
    <property type="project" value="InterPro"/>
</dbReference>
<evidence type="ECO:0000313" key="16">
    <source>
        <dbReference type="EMBL" id="CRH07523.1"/>
    </source>
</evidence>
<evidence type="ECO:0000256" key="10">
    <source>
        <dbReference type="ARBA" id="ARBA00048205"/>
    </source>
</evidence>
<reference evidence="16" key="1">
    <citation type="submission" date="2015-04" db="EMBL/GenBank/DDBJ databases">
        <authorList>
            <person name="Syromyatnikov M.Y."/>
            <person name="Popov V.N."/>
        </authorList>
    </citation>
    <scope>NUCLEOTIDE SEQUENCE</scope>
    <source>
        <strain evidence="16">MO-1</strain>
    </source>
</reference>
<dbReference type="NCBIfam" id="TIGR00737">
    <property type="entry name" value="nifR3_yhdG"/>
    <property type="match status" value="1"/>
</dbReference>
<keyword evidence="5 12" id="KW-0288">FMN</keyword>
<accession>A0A1S7LM77</accession>
<organism evidence="16">
    <name type="scientific">Magnetococcus massalia (strain MO-1)</name>
    <dbReference type="NCBI Taxonomy" id="451514"/>
    <lineage>
        <taxon>Bacteria</taxon>
        <taxon>Pseudomonadati</taxon>
        <taxon>Pseudomonadota</taxon>
        <taxon>Magnetococcia</taxon>
        <taxon>Magnetococcales</taxon>
        <taxon>Magnetococcaceae</taxon>
        <taxon>Magnetococcus</taxon>
    </lineage>
</organism>
<evidence type="ECO:0000256" key="14">
    <source>
        <dbReference type="PIRSR" id="PIRSR006621-2"/>
    </source>
</evidence>
<feature type="binding site" evidence="14">
    <location>
        <position position="99"/>
    </location>
    <ligand>
        <name>FMN</name>
        <dbReference type="ChEBI" id="CHEBI:58210"/>
    </ligand>
</feature>
<sequence>MIASQAMIRGVSKSLLIGSPHESEHPLVVQIAGGDPEVMAEAARMNVDRGADVIDINMGCPVKKIVKGQAGAALMRNEPLVVRILSAVVAAVPVPVTLKIRLGWDKSNLNGARIAQIAEQEGVRMLTVHGRTRVQMYRGEADWQAIAEIKQQTQLPVVGNGDLQTPQQAKERWQATGVDGLMIGRASMGKPWLFKQVAHYLETGEELPAPSVAEQHALVKEHFERLLDFYGPVIGNRMARKHLAWYAKGLPGSAAYRNKVNQAETPEETLQLIEAYYGQRDNNQAA</sequence>
<dbReference type="AlphaFoldDB" id="A0A1S7LM77"/>
<comment type="catalytic activity">
    <reaction evidence="10">
        <text>a 5,6-dihydrouridine in tRNA + NADP(+) = a uridine in tRNA + NADPH + H(+)</text>
        <dbReference type="Rhea" id="RHEA:23624"/>
        <dbReference type="Rhea" id="RHEA-COMP:13339"/>
        <dbReference type="Rhea" id="RHEA-COMP:13887"/>
        <dbReference type="ChEBI" id="CHEBI:15378"/>
        <dbReference type="ChEBI" id="CHEBI:57783"/>
        <dbReference type="ChEBI" id="CHEBI:58349"/>
        <dbReference type="ChEBI" id="CHEBI:65315"/>
        <dbReference type="ChEBI" id="CHEBI:74443"/>
    </reaction>
</comment>
<dbReference type="Gene3D" id="1.10.1200.80">
    <property type="entry name" value="Putative flavin oxidoreducatase, domain 2"/>
    <property type="match status" value="1"/>
</dbReference>
<dbReference type="InterPro" id="IPR018517">
    <property type="entry name" value="tRNA_hU_synthase_CS"/>
</dbReference>
<gene>
    <name evidence="16" type="primary">dus</name>
    <name evidence="16" type="ORF">MAGMO_3386</name>
</gene>
<comment type="similarity">
    <text evidence="12">Belongs to the dus family.</text>
</comment>
<dbReference type="InterPro" id="IPR001269">
    <property type="entry name" value="DUS_fam"/>
</dbReference>
<proteinExistence type="inferred from homology"/>
<comment type="cofactor">
    <cofactor evidence="1 12 14">
        <name>FMN</name>
        <dbReference type="ChEBI" id="CHEBI:58210"/>
    </cofactor>
</comment>
<comment type="catalytic activity">
    <reaction evidence="11">
        <text>a 5,6-dihydrouridine in tRNA + NAD(+) = a uridine in tRNA + NADH + H(+)</text>
        <dbReference type="Rhea" id="RHEA:54452"/>
        <dbReference type="Rhea" id="RHEA-COMP:13339"/>
        <dbReference type="Rhea" id="RHEA-COMP:13887"/>
        <dbReference type="ChEBI" id="CHEBI:15378"/>
        <dbReference type="ChEBI" id="CHEBI:57540"/>
        <dbReference type="ChEBI" id="CHEBI:57945"/>
        <dbReference type="ChEBI" id="CHEBI:65315"/>
        <dbReference type="ChEBI" id="CHEBI:74443"/>
    </reaction>
</comment>
<evidence type="ECO:0000256" key="1">
    <source>
        <dbReference type="ARBA" id="ARBA00001917"/>
    </source>
</evidence>
<dbReference type="InterPro" id="IPR013785">
    <property type="entry name" value="Aldolase_TIM"/>
</dbReference>
<comment type="function">
    <text evidence="2 12">Catalyzes the synthesis of 5,6-dihydrouridine (D), a modified base found in the D-loop of most tRNAs, via the reduction of the C5-C6 double bond in target uridines.</text>
</comment>
<dbReference type="EC" id="1.3.1.-" evidence="12"/>
<dbReference type="EMBL" id="LO017727">
    <property type="protein sequence ID" value="CRH07523.1"/>
    <property type="molecule type" value="Genomic_DNA"/>
</dbReference>
<keyword evidence="6 12" id="KW-0819">tRNA processing</keyword>
<dbReference type="InterPro" id="IPR004652">
    <property type="entry name" value="DusB-like"/>
</dbReference>
<protein>
    <recommendedName>
        <fullName evidence="12">tRNA-dihydrouridine synthase</fullName>
        <ecNumber evidence="12">1.3.1.-</ecNumber>
    </recommendedName>
</protein>
<evidence type="ECO:0000256" key="12">
    <source>
        <dbReference type="PIRNR" id="PIRNR006621"/>
    </source>
</evidence>
<dbReference type="Gene3D" id="3.20.20.70">
    <property type="entry name" value="Aldolase class I"/>
    <property type="match status" value="1"/>
</dbReference>
<feature type="binding site" evidence="14">
    <location>
        <begin position="184"/>
        <end position="185"/>
    </location>
    <ligand>
        <name>FMN</name>
        <dbReference type="ChEBI" id="CHEBI:58210"/>
    </ligand>
</feature>
<feature type="binding site" evidence="14">
    <location>
        <position position="30"/>
    </location>
    <ligand>
        <name>FMN</name>
        <dbReference type="ChEBI" id="CHEBI:58210"/>
    </ligand>
</feature>
<evidence type="ECO:0000259" key="15">
    <source>
        <dbReference type="Pfam" id="PF01207"/>
    </source>
</evidence>
<dbReference type="GO" id="GO:0000049">
    <property type="term" value="F:tRNA binding"/>
    <property type="evidence" value="ECO:0007669"/>
    <property type="project" value="UniProtKB-KW"/>
</dbReference>
<dbReference type="GO" id="GO:0017150">
    <property type="term" value="F:tRNA dihydrouridine synthase activity"/>
    <property type="evidence" value="ECO:0007669"/>
    <property type="project" value="InterPro"/>
</dbReference>
<feature type="binding site" evidence="14">
    <location>
        <position position="129"/>
    </location>
    <ligand>
        <name>FMN</name>
        <dbReference type="ChEBI" id="CHEBI:58210"/>
    </ligand>
</feature>
<dbReference type="InterPro" id="IPR024036">
    <property type="entry name" value="tRNA-dHydroUridine_Synthase_C"/>
</dbReference>
<keyword evidence="8" id="KW-0694">RNA-binding</keyword>
<dbReference type="InterPro" id="IPR035587">
    <property type="entry name" value="DUS-like_FMN-bd"/>
</dbReference>
<name>A0A1S7LM77_MAGMO</name>
<keyword evidence="3" id="KW-0820">tRNA-binding</keyword>
<evidence type="ECO:0000256" key="6">
    <source>
        <dbReference type="ARBA" id="ARBA00022694"/>
    </source>
</evidence>
<evidence type="ECO:0000256" key="7">
    <source>
        <dbReference type="ARBA" id="ARBA00022857"/>
    </source>
</evidence>
<evidence type="ECO:0000256" key="4">
    <source>
        <dbReference type="ARBA" id="ARBA00022630"/>
    </source>
</evidence>
<evidence type="ECO:0000256" key="9">
    <source>
        <dbReference type="ARBA" id="ARBA00023002"/>
    </source>
</evidence>
<evidence type="ECO:0000256" key="8">
    <source>
        <dbReference type="ARBA" id="ARBA00022884"/>
    </source>
</evidence>
<keyword evidence="7" id="KW-0521">NADP</keyword>
<dbReference type="PANTHER" id="PTHR45846:SF1">
    <property type="entry name" value="TRNA-DIHYDROURIDINE(47) SYNTHASE [NAD(P)(+)]-LIKE"/>
    <property type="match status" value="1"/>
</dbReference>
<dbReference type="PANTHER" id="PTHR45846">
    <property type="entry name" value="TRNA-DIHYDROURIDINE(47) SYNTHASE [NAD(P)(+)]-LIKE"/>
    <property type="match status" value="1"/>
</dbReference>
<dbReference type="PIRSF" id="PIRSF006621">
    <property type="entry name" value="Dus"/>
    <property type="match status" value="1"/>
</dbReference>